<proteinExistence type="predicted"/>
<keyword evidence="3" id="KW-1185">Reference proteome</keyword>
<gene>
    <name evidence="2" type="ORF">WG901_21850</name>
</gene>
<comment type="caution">
    <text evidence="2">The sequence shown here is derived from an EMBL/GenBank/DDBJ whole genome shotgun (WGS) entry which is preliminary data.</text>
</comment>
<protein>
    <submittedName>
        <fullName evidence="2">Uncharacterized protein</fullName>
    </submittedName>
</protein>
<keyword evidence="1" id="KW-0472">Membrane</keyword>
<evidence type="ECO:0000256" key="1">
    <source>
        <dbReference type="SAM" id="Phobius"/>
    </source>
</evidence>
<evidence type="ECO:0000313" key="3">
    <source>
        <dbReference type="Proteomes" id="UP001361239"/>
    </source>
</evidence>
<dbReference type="RefSeq" id="WP_339589254.1">
    <property type="nucleotide sequence ID" value="NZ_JBBHJZ010000007.1"/>
</dbReference>
<name>A0ABU8S258_9SPHN</name>
<keyword evidence="1" id="KW-0812">Transmembrane</keyword>
<accession>A0ABU8S258</accession>
<evidence type="ECO:0000313" key="2">
    <source>
        <dbReference type="EMBL" id="MEJ5979313.1"/>
    </source>
</evidence>
<keyword evidence="1" id="KW-1133">Transmembrane helix</keyword>
<dbReference type="Proteomes" id="UP001361239">
    <property type="component" value="Unassembled WGS sequence"/>
</dbReference>
<organism evidence="2 3">
    <name type="scientific">Novosphingobium anseongense</name>
    <dbReference type="NCBI Taxonomy" id="3133436"/>
    <lineage>
        <taxon>Bacteria</taxon>
        <taxon>Pseudomonadati</taxon>
        <taxon>Pseudomonadota</taxon>
        <taxon>Alphaproteobacteria</taxon>
        <taxon>Sphingomonadales</taxon>
        <taxon>Sphingomonadaceae</taxon>
        <taxon>Novosphingobium</taxon>
    </lineage>
</organism>
<feature type="transmembrane region" description="Helical" evidence="1">
    <location>
        <begin position="21"/>
        <end position="39"/>
    </location>
</feature>
<dbReference type="EMBL" id="JBBHJZ010000007">
    <property type="protein sequence ID" value="MEJ5979313.1"/>
    <property type="molecule type" value="Genomic_DNA"/>
</dbReference>
<reference evidence="2 3" key="1">
    <citation type="submission" date="2024-03" db="EMBL/GenBank/DDBJ databases">
        <authorList>
            <person name="Jo J.-H."/>
        </authorList>
    </citation>
    <scope>NUCLEOTIDE SEQUENCE [LARGE SCALE GENOMIC DNA]</scope>
    <source>
        <strain evidence="2 3">PS1R-30</strain>
    </source>
</reference>
<sequence>MKDWYTDEELVEIERTERWTIIDAWAHAFMFGALWLRAWDFLPWS</sequence>